<gene>
    <name evidence="5" type="ORF">B0T14DRAFT_493646</name>
</gene>
<feature type="compositionally biased region" description="Polar residues" evidence="3">
    <location>
        <begin position="827"/>
        <end position="840"/>
    </location>
</feature>
<evidence type="ECO:0000256" key="4">
    <source>
        <dbReference type="SAM" id="Phobius"/>
    </source>
</evidence>
<evidence type="ECO:0000256" key="3">
    <source>
        <dbReference type="SAM" id="MobiDB-lite"/>
    </source>
</evidence>
<keyword evidence="4" id="KW-0472">Membrane</keyword>
<dbReference type="PANTHER" id="PTHR46093:SF18">
    <property type="entry name" value="FIBRONECTIN TYPE-III DOMAIN-CONTAINING PROTEIN"/>
    <property type="match status" value="1"/>
</dbReference>
<feature type="region of interest" description="Disordered" evidence="3">
    <location>
        <begin position="820"/>
        <end position="840"/>
    </location>
</feature>
<feature type="region of interest" description="Disordered" evidence="3">
    <location>
        <begin position="853"/>
        <end position="977"/>
    </location>
</feature>
<sequence>MSSSLAANLSKCASEPDIPLRPPVRPNFHHRNTDDRIREGSGRPLSIHMISKIRKDRKSVFKELGLDTTDLNYTPDEKVFGEITGLSSTPSSAEGTKREVRFGGGIETESDDGRGDTSGGEQQRQEEEAGGLTEPTTPTSAVSASQKWYSRFSPGRRPKIRAAASAAPPGMAGMSRITTIALLIAVVLPGFGYFNGRSEKVVVSGADAGVIQQRPKGFGPVLDTRAPSPTKVCKRWSQQTALLNGTLYIYGGQAKSTSDQNSDTWNNDFLTLDLTKSWDTSAPSFRGLAQPSGPPAVANGYLWNDYNNLYLYGGLFSDKPPVEPAPESLWKYSIHSQSWTEFPVPRTSKGNHSDPGDAPVQRSAEGAGISVPELGLSWYFGGHLDLYTTPGWSIHTARVYLKSLLEFTHPGYTNDGVEALASGSGAGPGGAFRNITQGKILSGAGFPERADGVLVFVPGWGEKGVLIGLGGGTTDGVSETFSESMETLDVYDIATSEWFHQKTSGDAPGVRVNPCAVIASAPDASSFNIYLYGGQNLQPYMGQTQYGDMYILSIPSFTWIRVDQDDNSPPPRAGHTCNLRDGQIIIVGGYVNTTSIPCESPGVFIFDASALRWTNRFNALNHPPDIHPDNSVLANSYGCKVPDVVASVIGGDSSGGATATTPAAGPATDGPFATGKPPVFTITAAGTTATVTQWGPDATGGMPSPGDSSSSSSPSSDTRRPGLIAAGVIAALAGLLSLYLGYCAWLYRRQVRAYRSHLALTNHYNPAGASAASGLAAFFGGGRTAQHATSTENLHGGAAAMSEKRDTMTSIAPMAEPAIASRHRSRLSTSTADSAGWSGNMNLPATEPKLFFGLGDDEADGGYGHTQGGGLSPPPGAAGGLYAARPSWADSSPSNSGTGSGLYPARPSWHAESSASGSGMSRPSPLTATGSGSSPGTGAGVVVEEEEDEDGQQMPRRRDSGGSMSSAERLLDGQEPSFFNVVMKPRRALRVVNGLEGEMEQAEGREGWGGG</sequence>
<reference evidence="5" key="1">
    <citation type="submission" date="2023-06" db="EMBL/GenBank/DDBJ databases">
        <title>Genome-scale phylogeny and comparative genomics of the fungal order Sordariales.</title>
        <authorList>
            <consortium name="Lawrence Berkeley National Laboratory"/>
            <person name="Hensen N."/>
            <person name="Bonometti L."/>
            <person name="Westerberg I."/>
            <person name="Brannstrom I.O."/>
            <person name="Guillou S."/>
            <person name="Cros-Aarteil S."/>
            <person name="Calhoun S."/>
            <person name="Haridas S."/>
            <person name="Kuo A."/>
            <person name="Mondo S."/>
            <person name="Pangilinan J."/>
            <person name="Riley R."/>
            <person name="Labutti K."/>
            <person name="Andreopoulos B."/>
            <person name="Lipzen A."/>
            <person name="Chen C."/>
            <person name="Yanf M."/>
            <person name="Daum C."/>
            <person name="Ng V."/>
            <person name="Clum A."/>
            <person name="Steindorff A."/>
            <person name="Ohm R."/>
            <person name="Martin F."/>
            <person name="Silar P."/>
            <person name="Natvig D."/>
            <person name="Lalanne C."/>
            <person name="Gautier V."/>
            <person name="Ament-Velasquez S.L."/>
            <person name="Kruys A."/>
            <person name="Hutchinson M.I."/>
            <person name="Powell A.J."/>
            <person name="Barry K."/>
            <person name="Miller A.N."/>
            <person name="Grigoriev I.V."/>
            <person name="Debuchy R."/>
            <person name="Gladieux P."/>
            <person name="Thoren M.H."/>
            <person name="Johannesson H."/>
        </authorList>
    </citation>
    <scope>NUCLEOTIDE SEQUENCE</scope>
    <source>
        <strain evidence="5">CBS 606.72</strain>
    </source>
</reference>
<dbReference type="Gene3D" id="2.120.10.80">
    <property type="entry name" value="Kelch-type beta propeller"/>
    <property type="match status" value="2"/>
</dbReference>
<protein>
    <recommendedName>
        <fullName evidence="7">Kelch repeat-containing protein</fullName>
    </recommendedName>
</protein>
<dbReference type="Proteomes" id="UP001175000">
    <property type="component" value="Unassembled WGS sequence"/>
</dbReference>
<evidence type="ECO:0000313" key="5">
    <source>
        <dbReference type="EMBL" id="KAK0627584.1"/>
    </source>
</evidence>
<feature type="compositionally biased region" description="Basic and acidic residues" evidence="3">
    <location>
        <begin position="31"/>
        <end position="41"/>
    </location>
</feature>
<comment type="caution">
    <text evidence="5">The sequence shown here is derived from an EMBL/GenBank/DDBJ whole genome shotgun (WGS) entry which is preliminary data.</text>
</comment>
<feature type="compositionally biased region" description="Polar residues" evidence="3">
    <location>
        <begin position="134"/>
        <end position="147"/>
    </location>
</feature>
<feature type="compositionally biased region" description="Low complexity" evidence="3">
    <location>
        <begin position="699"/>
        <end position="719"/>
    </location>
</feature>
<keyword evidence="4" id="KW-0812">Transmembrane</keyword>
<feature type="transmembrane region" description="Helical" evidence="4">
    <location>
        <begin position="723"/>
        <end position="747"/>
    </location>
</feature>
<evidence type="ECO:0008006" key="7">
    <source>
        <dbReference type="Google" id="ProtNLM"/>
    </source>
</evidence>
<feature type="region of interest" description="Disordered" evidence="3">
    <location>
        <begin position="343"/>
        <end position="365"/>
    </location>
</feature>
<evidence type="ECO:0000256" key="1">
    <source>
        <dbReference type="ARBA" id="ARBA00022441"/>
    </source>
</evidence>
<evidence type="ECO:0000256" key="2">
    <source>
        <dbReference type="ARBA" id="ARBA00022737"/>
    </source>
</evidence>
<keyword evidence="2" id="KW-0677">Repeat</keyword>
<feature type="compositionally biased region" description="Polar residues" evidence="3">
    <location>
        <begin position="85"/>
        <end position="94"/>
    </location>
</feature>
<dbReference type="PANTHER" id="PTHR46093">
    <property type="entry name" value="ACYL-COA-BINDING DOMAIN-CONTAINING PROTEIN 5"/>
    <property type="match status" value="1"/>
</dbReference>
<feature type="region of interest" description="Disordered" evidence="3">
    <location>
        <begin position="692"/>
        <end position="719"/>
    </location>
</feature>
<evidence type="ECO:0000313" key="6">
    <source>
        <dbReference type="Proteomes" id="UP001175000"/>
    </source>
</evidence>
<proteinExistence type="predicted"/>
<keyword evidence="4" id="KW-1133">Transmembrane helix</keyword>
<dbReference type="InterPro" id="IPR015915">
    <property type="entry name" value="Kelch-typ_b-propeller"/>
</dbReference>
<keyword evidence="1" id="KW-0880">Kelch repeat</keyword>
<keyword evidence="6" id="KW-1185">Reference proteome</keyword>
<organism evidence="5 6">
    <name type="scientific">Immersiella caudata</name>
    <dbReference type="NCBI Taxonomy" id="314043"/>
    <lineage>
        <taxon>Eukaryota</taxon>
        <taxon>Fungi</taxon>
        <taxon>Dikarya</taxon>
        <taxon>Ascomycota</taxon>
        <taxon>Pezizomycotina</taxon>
        <taxon>Sordariomycetes</taxon>
        <taxon>Sordariomycetidae</taxon>
        <taxon>Sordariales</taxon>
        <taxon>Lasiosphaeriaceae</taxon>
        <taxon>Immersiella</taxon>
    </lineage>
</organism>
<feature type="compositionally biased region" description="Gly residues" evidence="3">
    <location>
        <begin position="861"/>
        <end position="871"/>
    </location>
</feature>
<dbReference type="AlphaFoldDB" id="A0AA39X5A6"/>
<name>A0AA39X5A6_9PEZI</name>
<feature type="region of interest" description="Disordered" evidence="3">
    <location>
        <begin position="1"/>
        <end position="43"/>
    </location>
</feature>
<feature type="compositionally biased region" description="Low complexity" evidence="3">
    <location>
        <begin position="913"/>
        <end position="932"/>
    </location>
</feature>
<dbReference type="SUPFAM" id="SSF117281">
    <property type="entry name" value="Kelch motif"/>
    <property type="match status" value="1"/>
</dbReference>
<dbReference type="EMBL" id="JAULSU010000002">
    <property type="protein sequence ID" value="KAK0627584.1"/>
    <property type="molecule type" value="Genomic_DNA"/>
</dbReference>
<accession>A0AA39X5A6</accession>
<feature type="region of interest" description="Disordered" evidence="3">
    <location>
        <begin position="83"/>
        <end position="147"/>
    </location>
</feature>
<dbReference type="Pfam" id="PF24681">
    <property type="entry name" value="Kelch_KLHDC2_KLHL20_DRC7"/>
    <property type="match status" value="1"/>
</dbReference>